<dbReference type="FunFam" id="3.30.160.60:FF:000358">
    <property type="entry name" value="zinc finger protein 24"/>
    <property type="match status" value="1"/>
</dbReference>
<evidence type="ECO:0000256" key="4">
    <source>
        <dbReference type="ARBA" id="ARBA00022833"/>
    </source>
</evidence>
<dbReference type="FunFam" id="3.30.160.60:FF:000446">
    <property type="entry name" value="Zinc finger protein"/>
    <property type="match status" value="1"/>
</dbReference>
<evidence type="ECO:0000256" key="3">
    <source>
        <dbReference type="ARBA" id="ARBA00022771"/>
    </source>
</evidence>
<dbReference type="AlphaFoldDB" id="A0A5C6MXV2"/>
<evidence type="ECO:0000313" key="10">
    <source>
        <dbReference type="Proteomes" id="UP000324091"/>
    </source>
</evidence>
<dbReference type="PANTHER" id="PTHR14003:SF23">
    <property type="entry name" value="ZINC FINGER PROTEIN 143"/>
    <property type="match status" value="1"/>
</dbReference>
<dbReference type="PROSITE" id="PS50157">
    <property type="entry name" value="ZINC_FINGER_C2H2_2"/>
    <property type="match status" value="3"/>
</dbReference>
<organism evidence="9 10">
    <name type="scientific">Takifugu flavidus</name>
    <name type="common">sansaifugu</name>
    <dbReference type="NCBI Taxonomy" id="433684"/>
    <lineage>
        <taxon>Eukaryota</taxon>
        <taxon>Metazoa</taxon>
        <taxon>Chordata</taxon>
        <taxon>Craniata</taxon>
        <taxon>Vertebrata</taxon>
        <taxon>Euteleostomi</taxon>
        <taxon>Actinopterygii</taxon>
        <taxon>Neopterygii</taxon>
        <taxon>Teleostei</taxon>
        <taxon>Neoteleostei</taxon>
        <taxon>Acanthomorphata</taxon>
        <taxon>Eupercaria</taxon>
        <taxon>Tetraodontiformes</taxon>
        <taxon>Tetradontoidea</taxon>
        <taxon>Tetraodontidae</taxon>
        <taxon>Takifugu</taxon>
    </lineage>
</organism>
<evidence type="ECO:0000256" key="6">
    <source>
        <dbReference type="PROSITE-ProRule" id="PRU00042"/>
    </source>
</evidence>
<sequence>MADLDNLLATFQTQLSDVMETVVKTAMFEVTRLVEDSFLPEMKRRTLEVETLKIQLQWAERKMSDREETHEMSGESTGTSPGGVLHERGVKEEGSSLGLWTESQECDFQGTSRSADQPTGSNSSRPQIVEDVLPQFNVKEERVNPPSCPSVKMGSWSVLGDGEAGAEAQNATEMIEEESKCAEEKQEDSVQTTSFLPIVKKVKDSAAVVDSGWVGLTTTAAELLQNQGLVAEKECDPGKSRAPAQQPEHEMNTSARADVPAVDVQGGDEILTPPRLQNPDFLGETIKQEVMVDGGRSAEGQPKTKRIKTPPFSAKQHSARSEAHKQEVMKLQPKVGASVRMQAALHHLHRPLKRPSHLLSGSSTSALSADPSDSVASLLPIRTPAMSKGHSSPLLTPRGHLHDKVAHLRTGTSWLSIKTQLHAANPPPHSDSNFHTGPRRLLRCGECGKCFPHPSTLKAHLQTHTGERPFCCSLCGRTFTKLSNLKAHRRVHTGERPYCCLSCGKCFTQKCNLKRHQRIHLDI</sequence>
<keyword evidence="1" id="KW-0479">Metal-binding</keyword>
<proteinExistence type="predicted"/>
<dbReference type="Gene3D" id="3.30.160.60">
    <property type="entry name" value="Classic Zinc Finger"/>
    <property type="match status" value="3"/>
</dbReference>
<dbReference type="GO" id="GO:0031519">
    <property type="term" value="C:PcG protein complex"/>
    <property type="evidence" value="ECO:0007669"/>
    <property type="project" value="TreeGrafter"/>
</dbReference>
<feature type="domain" description="C2H2-type" evidence="8">
    <location>
        <begin position="470"/>
        <end position="497"/>
    </location>
</feature>
<dbReference type="GO" id="GO:0000978">
    <property type="term" value="F:RNA polymerase II cis-regulatory region sequence-specific DNA binding"/>
    <property type="evidence" value="ECO:0007669"/>
    <property type="project" value="TreeGrafter"/>
</dbReference>
<keyword evidence="5" id="KW-0539">Nucleus</keyword>
<dbReference type="Proteomes" id="UP000324091">
    <property type="component" value="Chromosome 6"/>
</dbReference>
<feature type="compositionally biased region" description="Polar residues" evidence="7">
    <location>
        <begin position="109"/>
        <end position="126"/>
    </location>
</feature>
<dbReference type="FunFam" id="3.30.160.60:FF:001155">
    <property type="entry name" value="Zinc finger 30C"/>
    <property type="match status" value="1"/>
</dbReference>
<gene>
    <name evidence="9" type="ORF">D4764_06G0012250</name>
</gene>
<accession>A0A5C6MXV2</accession>
<dbReference type="PANTHER" id="PTHR14003">
    <property type="entry name" value="TRANSCRIPTIONAL REPRESSOR PROTEIN YY"/>
    <property type="match status" value="1"/>
</dbReference>
<evidence type="ECO:0000256" key="7">
    <source>
        <dbReference type="SAM" id="MobiDB-lite"/>
    </source>
</evidence>
<comment type="caution">
    <text evidence="9">The sequence shown here is derived from an EMBL/GenBank/DDBJ whole genome shotgun (WGS) entry which is preliminary data.</text>
</comment>
<feature type="compositionally biased region" description="Basic and acidic residues" evidence="7">
    <location>
        <begin position="60"/>
        <end position="73"/>
    </location>
</feature>
<dbReference type="SMART" id="SM00355">
    <property type="entry name" value="ZnF_C2H2"/>
    <property type="match status" value="3"/>
</dbReference>
<keyword evidence="3 6" id="KW-0863">Zinc-finger</keyword>
<evidence type="ECO:0000259" key="8">
    <source>
        <dbReference type="PROSITE" id="PS50157"/>
    </source>
</evidence>
<feature type="region of interest" description="Disordered" evidence="7">
    <location>
        <begin position="60"/>
        <end position="128"/>
    </location>
</feature>
<dbReference type="GO" id="GO:0000785">
    <property type="term" value="C:chromatin"/>
    <property type="evidence" value="ECO:0007669"/>
    <property type="project" value="TreeGrafter"/>
</dbReference>
<dbReference type="SUPFAM" id="SSF57667">
    <property type="entry name" value="beta-beta-alpha zinc fingers"/>
    <property type="match status" value="2"/>
</dbReference>
<feature type="domain" description="C2H2-type" evidence="8">
    <location>
        <begin position="442"/>
        <end position="469"/>
    </location>
</feature>
<feature type="region of interest" description="Disordered" evidence="7">
    <location>
        <begin position="234"/>
        <end position="254"/>
    </location>
</feature>
<feature type="region of interest" description="Disordered" evidence="7">
    <location>
        <begin position="293"/>
        <end position="327"/>
    </location>
</feature>
<dbReference type="PROSITE" id="PS00028">
    <property type="entry name" value="ZINC_FINGER_C2H2_1"/>
    <property type="match status" value="3"/>
</dbReference>
<keyword evidence="10" id="KW-1185">Reference proteome</keyword>
<keyword evidence="2" id="KW-0677">Repeat</keyword>
<dbReference type="Pfam" id="PF00096">
    <property type="entry name" value="zf-C2H2"/>
    <property type="match status" value="3"/>
</dbReference>
<protein>
    <recommendedName>
        <fullName evidence="8">C2H2-type domain-containing protein</fullName>
    </recommendedName>
</protein>
<dbReference type="InterPro" id="IPR036236">
    <property type="entry name" value="Znf_C2H2_sf"/>
</dbReference>
<evidence type="ECO:0000256" key="1">
    <source>
        <dbReference type="ARBA" id="ARBA00022723"/>
    </source>
</evidence>
<feature type="domain" description="C2H2-type" evidence="8">
    <location>
        <begin position="498"/>
        <end position="523"/>
    </location>
</feature>
<dbReference type="GO" id="GO:0005667">
    <property type="term" value="C:transcription regulator complex"/>
    <property type="evidence" value="ECO:0007669"/>
    <property type="project" value="TreeGrafter"/>
</dbReference>
<evidence type="ECO:0000256" key="2">
    <source>
        <dbReference type="ARBA" id="ARBA00022737"/>
    </source>
</evidence>
<dbReference type="GO" id="GO:0008270">
    <property type="term" value="F:zinc ion binding"/>
    <property type="evidence" value="ECO:0007669"/>
    <property type="project" value="UniProtKB-KW"/>
</dbReference>
<reference evidence="9 10" key="1">
    <citation type="submission" date="2019-04" db="EMBL/GenBank/DDBJ databases">
        <title>Chromosome genome assembly for Takifugu flavidus.</title>
        <authorList>
            <person name="Xiao S."/>
        </authorList>
    </citation>
    <scope>NUCLEOTIDE SEQUENCE [LARGE SCALE GENOMIC DNA]</scope>
    <source>
        <strain evidence="9">HTHZ2018</strain>
        <tissue evidence="9">Muscle</tissue>
    </source>
</reference>
<name>A0A5C6MXV2_9TELE</name>
<evidence type="ECO:0000313" key="9">
    <source>
        <dbReference type="EMBL" id="TWW59695.1"/>
    </source>
</evidence>
<dbReference type="EMBL" id="RHFK02000019">
    <property type="protein sequence ID" value="TWW59695.1"/>
    <property type="molecule type" value="Genomic_DNA"/>
</dbReference>
<keyword evidence="4" id="KW-0862">Zinc</keyword>
<dbReference type="GO" id="GO:0000981">
    <property type="term" value="F:DNA-binding transcription factor activity, RNA polymerase II-specific"/>
    <property type="evidence" value="ECO:0007669"/>
    <property type="project" value="TreeGrafter"/>
</dbReference>
<evidence type="ECO:0000256" key="5">
    <source>
        <dbReference type="ARBA" id="ARBA00023242"/>
    </source>
</evidence>
<dbReference type="InterPro" id="IPR013087">
    <property type="entry name" value="Znf_C2H2_type"/>
</dbReference>
<feature type="compositionally biased region" description="Basic and acidic residues" evidence="7">
    <location>
        <begin position="85"/>
        <end position="94"/>
    </location>
</feature>